<evidence type="ECO:0000313" key="1">
    <source>
        <dbReference type="EMBL" id="EMS78214.1"/>
    </source>
</evidence>
<dbReference type="Proteomes" id="UP000014216">
    <property type="component" value="Unassembled WGS sequence"/>
</dbReference>
<organism evidence="1 2">
    <name type="scientific">Desulfotignum phosphitoxidans DSM 13687</name>
    <dbReference type="NCBI Taxonomy" id="1286635"/>
    <lineage>
        <taxon>Bacteria</taxon>
        <taxon>Pseudomonadati</taxon>
        <taxon>Thermodesulfobacteriota</taxon>
        <taxon>Desulfobacteria</taxon>
        <taxon>Desulfobacterales</taxon>
        <taxon>Desulfobacteraceae</taxon>
        <taxon>Desulfotignum</taxon>
    </lineage>
</organism>
<sequence length="127" mass="14051">MHRALVGTSIGDDGIIATPLDYLSFIEKLMMNQILSETTTAEMLNFIQKKPNEPNGSGLGVHQTFYDGKPEIGHTGAGVGASCALGYFPDSDTYYFIGYNLGTAYKPAFEKDYKKIRNEVFKLLLEE</sequence>
<dbReference type="AlphaFoldDB" id="S0FYI3"/>
<name>S0FYI3_9BACT</name>
<keyword evidence="2" id="KW-1185">Reference proteome</keyword>
<accession>S0FYI3</accession>
<dbReference type="SUPFAM" id="SSF56601">
    <property type="entry name" value="beta-lactamase/transpeptidase-like"/>
    <property type="match status" value="1"/>
</dbReference>
<proteinExistence type="predicted"/>
<gene>
    <name evidence="1" type="ORF">Dpo_9c00460</name>
</gene>
<comment type="caution">
    <text evidence="1">The sequence shown here is derived from an EMBL/GenBank/DDBJ whole genome shotgun (WGS) entry which is preliminary data.</text>
</comment>
<dbReference type="Gene3D" id="3.40.710.10">
    <property type="entry name" value="DD-peptidase/beta-lactamase superfamily"/>
    <property type="match status" value="1"/>
</dbReference>
<evidence type="ECO:0000313" key="2">
    <source>
        <dbReference type="Proteomes" id="UP000014216"/>
    </source>
</evidence>
<reference evidence="1 2" key="1">
    <citation type="journal article" date="2013" name="Genome Announc.">
        <title>Draft Genome Sequence of Desulfotignum phosphitoxidans DSM 13687 Strain FiPS-3.</title>
        <authorList>
            <person name="Poehlein A."/>
            <person name="Daniel R."/>
            <person name="Simeonova D.D."/>
        </authorList>
    </citation>
    <scope>NUCLEOTIDE SEQUENCE [LARGE SCALE GENOMIC DNA]</scope>
    <source>
        <strain evidence="1 2">DSM 13687</strain>
    </source>
</reference>
<dbReference type="EMBL" id="APJX01000009">
    <property type="protein sequence ID" value="EMS78214.1"/>
    <property type="molecule type" value="Genomic_DNA"/>
</dbReference>
<protein>
    <submittedName>
        <fullName evidence="1">Putative alkaline D-peptidase/beta-lactamase</fullName>
    </submittedName>
</protein>
<dbReference type="InterPro" id="IPR012338">
    <property type="entry name" value="Beta-lactam/transpept-like"/>
</dbReference>